<dbReference type="SUPFAM" id="SSF53187">
    <property type="entry name" value="Zn-dependent exopeptidases"/>
    <property type="match status" value="1"/>
</dbReference>
<dbReference type="InterPro" id="IPR011650">
    <property type="entry name" value="Peptidase_M20_dimer"/>
</dbReference>
<protein>
    <submittedName>
        <fullName evidence="5">Acetylornithine deacetylase/Succinyl-diaminopimelate desuccinylase and related deacylases</fullName>
    </submittedName>
</protein>
<dbReference type="PANTHER" id="PTHR43808">
    <property type="entry name" value="ACETYLORNITHINE DEACETYLASE"/>
    <property type="match status" value="1"/>
</dbReference>
<evidence type="ECO:0000256" key="3">
    <source>
        <dbReference type="ARBA" id="ARBA00023285"/>
    </source>
</evidence>
<proteinExistence type="predicted"/>
<organism evidence="5 6">
    <name type="scientific">Candidatus Scalindua japonica</name>
    <dbReference type="NCBI Taxonomy" id="1284222"/>
    <lineage>
        <taxon>Bacteria</taxon>
        <taxon>Pseudomonadati</taxon>
        <taxon>Planctomycetota</taxon>
        <taxon>Candidatus Brocadiia</taxon>
        <taxon>Candidatus Brocadiales</taxon>
        <taxon>Candidatus Scalinduaceae</taxon>
        <taxon>Candidatus Scalindua</taxon>
    </lineage>
</organism>
<dbReference type="GO" id="GO:0006526">
    <property type="term" value="P:L-arginine biosynthetic process"/>
    <property type="evidence" value="ECO:0007669"/>
    <property type="project" value="TreeGrafter"/>
</dbReference>
<evidence type="ECO:0000259" key="4">
    <source>
        <dbReference type="Pfam" id="PF07687"/>
    </source>
</evidence>
<dbReference type="Pfam" id="PF07687">
    <property type="entry name" value="M20_dimer"/>
    <property type="match status" value="1"/>
</dbReference>
<accession>A0A286TVC2</accession>
<dbReference type="Proteomes" id="UP000218542">
    <property type="component" value="Unassembled WGS sequence"/>
</dbReference>
<dbReference type="Pfam" id="PF01546">
    <property type="entry name" value="Peptidase_M20"/>
    <property type="match status" value="1"/>
</dbReference>
<dbReference type="GO" id="GO:0008777">
    <property type="term" value="F:acetylornithine deacetylase activity"/>
    <property type="evidence" value="ECO:0007669"/>
    <property type="project" value="TreeGrafter"/>
</dbReference>
<keyword evidence="6" id="KW-1185">Reference proteome</keyword>
<name>A0A286TVC2_9BACT</name>
<dbReference type="RefSeq" id="WP_096892918.1">
    <property type="nucleotide sequence ID" value="NZ_BAOS01000004.1"/>
</dbReference>
<reference evidence="5 6" key="1">
    <citation type="journal article" date="2017" name="Environ. Microbiol. Rep.">
        <title>Genetic diversity of marine anaerobic ammonium-oxidizing bacteria as revealed by genomic and proteomic analyses of 'Candidatus Scalindua japonica'.</title>
        <authorList>
            <person name="Oshiki M."/>
            <person name="Mizuto K."/>
            <person name="Kimura Z."/>
            <person name="Kindaichi T."/>
            <person name="Satoh H."/>
            <person name="Okabe S."/>
        </authorList>
    </citation>
    <scope>NUCLEOTIDE SEQUENCE [LARGE SCALE GENOMIC DNA]</scope>
    <source>
        <strain evidence="6">husup-a2</strain>
    </source>
</reference>
<evidence type="ECO:0000256" key="1">
    <source>
        <dbReference type="ARBA" id="ARBA00022723"/>
    </source>
</evidence>
<sequence>MTKFSTDLEKRLVALTRDLVLIPSDETRPDDIERCFEFIMNHLESLDNITIKKYRHCDTTSLVVLPKNVNSPKVLLCTHLDVITHPDPHSYRSHISDGRIIGPGSGDMKGPLAIVLEVFMNLHMKYDHLSLGLVITSDEERGGEAGMRFLFDELGIRCEVALVPDGGSLNEITVEEKGILHLKIQCHGHAAHAARPWLGDNPLERLVNSVSRLKNEFDVLNKNDDNWNPTCTLTTIKTPNQSVNRVPSEAEGTLDIRLPAPYTVKDTLGHIRSLLGDKIDIHTIVSAEPTRFIPDPLYISIAEEITGKPTNQKREDGGSDARFIGRYNIPVIISRPIVGELHSLDEWIDIRSMQTFYQIYELYLKRKLLSKD</sequence>
<keyword evidence="3" id="KW-0170">Cobalt</keyword>
<dbReference type="InterPro" id="IPR036264">
    <property type="entry name" value="Bact_exopeptidase_dim_dom"/>
</dbReference>
<dbReference type="GO" id="GO:0046872">
    <property type="term" value="F:metal ion binding"/>
    <property type="evidence" value="ECO:0007669"/>
    <property type="project" value="UniProtKB-KW"/>
</dbReference>
<dbReference type="OrthoDB" id="9792335at2"/>
<comment type="caution">
    <text evidence="5">The sequence shown here is derived from an EMBL/GenBank/DDBJ whole genome shotgun (WGS) entry which is preliminary data.</text>
</comment>
<dbReference type="AlphaFoldDB" id="A0A286TVC2"/>
<dbReference type="SUPFAM" id="SSF55031">
    <property type="entry name" value="Bacterial exopeptidase dimerisation domain"/>
    <property type="match status" value="1"/>
</dbReference>
<keyword evidence="2" id="KW-0378">Hydrolase</keyword>
<feature type="domain" description="Peptidase M20 dimerisation" evidence="4">
    <location>
        <begin position="174"/>
        <end position="278"/>
    </location>
</feature>
<dbReference type="EMBL" id="BAOS01000004">
    <property type="protein sequence ID" value="GAX59791.1"/>
    <property type="molecule type" value="Genomic_DNA"/>
</dbReference>
<evidence type="ECO:0000313" key="5">
    <source>
        <dbReference type="EMBL" id="GAX59791.1"/>
    </source>
</evidence>
<evidence type="ECO:0000256" key="2">
    <source>
        <dbReference type="ARBA" id="ARBA00022801"/>
    </source>
</evidence>
<dbReference type="InterPro" id="IPR002933">
    <property type="entry name" value="Peptidase_M20"/>
</dbReference>
<gene>
    <name evidence="5" type="ORF">SCALIN_C04_0279</name>
</gene>
<dbReference type="InterPro" id="IPR050072">
    <property type="entry name" value="Peptidase_M20A"/>
</dbReference>
<keyword evidence="1" id="KW-0479">Metal-binding</keyword>
<dbReference type="Gene3D" id="3.30.70.360">
    <property type="match status" value="1"/>
</dbReference>
<evidence type="ECO:0000313" key="6">
    <source>
        <dbReference type="Proteomes" id="UP000218542"/>
    </source>
</evidence>
<dbReference type="PANTHER" id="PTHR43808:SF31">
    <property type="entry name" value="N-ACETYL-L-CITRULLINE DEACETYLASE"/>
    <property type="match status" value="1"/>
</dbReference>
<dbReference type="Gene3D" id="3.40.630.10">
    <property type="entry name" value="Zn peptidases"/>
    <property type="match status" value="1"/>
</dbReference>